<dbReference type="Proteomes" id="UP000233551">
    <property type="component" value="Unassembled WGS sequence"/>
</dbReference>
<name>A0A2I0HK10_PUNGR</name>
<dbReference type="EMBL" id="PGOL01008126">
    <property type="protein sequence ID" value="PKI32034.1"/>
    <property type="molecule type" value="Genomic_DNA"/>
</dbReference>
<evidence type="ECO:0000313" key="2">
    <source>
        <dbReference type="Proteomes" id="UP000233551"/>
    </source>
</evidence>
<accession>A0A2I0HK10</accession>
<proteinExistence type="predicted"/>
<organism evidence="1 2">
    <name type="scientific">Punica granatum</name>
    <name type="common">Pomegranate</name>
    <dbReference type="NCBI Taxonomy" id="22663"/>
    <lineage>
        <taxon>Eukaryota</taxon>
        <taxon>Viridiplantae</taxon>
        <taxon>Streptophyta</taxon>
        <taxon>Embryophyta</taxon>
        <taxon>Tracheophyta</taxon>
        <taxon>Spermatophyta</taxon>
        <taxon>Magnoliopsida</taxon>
        <taxon>eudicotyledons</taxon>
        <taxon>Gunneridae</taxon>
        <taxon>Pentapetalae</taxon>
        <taxon>rosids</taxon>
        <taxon>malvids</taxon>
        <taxon>Myrtales</taxon>
        <taxon>Lythraceae</taxon>
        <taxon>Punica</taxon>
    </lineage>
</organism>
<gene>
    <name evidence="1" type="ORF">CRG98_047575</name>
</gene>
<evidence type="ECO:0000313" key="1">
    <source>
        <dbReference type="EMBL" id="PKI32034.1"/>
    </source>
</evidence>
<protein>
    <submittedName>
        <fullName evidence="1">Uncharacterized protein</fullName>
    </submittedName>
</protein>
<dbReference type="AlphaFoldDB" id="A0A2I0HK10"/>
<keyword evidence="2" id="KW-1185">Reference proteome</keyword>
<sequence>MKKILKIPAGRIGPGRDKWTGPSERAAKWAGLGRMLTDCRCWTRPSRCWTGPSLPDRAASWAARGVRLFNPKSRNPD</sequence>
<reference evidence="1 2" key="1">
    <citation type="submission" date="2017-11" db="EMBL/GenBank/DDBJ databases">
        <title>De-novo sequencing of pomegranate (Punica granatum L.) genome.</title>
        <authorList>
            <person name="Akparov Z."/>
            <person name="Amiraslanov A."/>
            <person name="Hajiyeva S."/>
            <person name="Abbasov M."/>
            <person name="Kaur K."/>
            <person name="Hamwieh A."/>
            <person name="Solovyev V."/>
            <person name="Salamov A."/>
            <person name="Braich B."/>
            <person name="Kosarev P."/>
            <person name="Mahmoud A."/>
            <person name="Hajiyev E."/>
            <person name="Babayeva S."/>
            <person name="Izzatullayeva V."/>
            <person name="Mammadov A."/>
            <person name="Mammadov A."/>
            <person name="Sharifova S."/>
            <person name="Ojaghi J."/>
            <person name="Eynullazada K."/>
            <person name="Bayramov B."/>
            <person name="Abdulazimova A."/>
            <person name="Shahmuradov I."/>
        </authorList>
    </citation>
    <scope>NUCLEOTIDE SEQUENCE [LARGE SCALE GENOMIC DNA]</scope>
    <source>
        <strain evidence="2">cv. AG2017</strain>
        <tissue evidence="1">Leaf</tissue>
    </source>
</reference>
<comment type="caution">
    <text evidence="1">The sequence shown here is derived from an EMBL/GenBank/DDBJ whole genome shotgun (WGS) entry which is preliminary data.</text>
</comment>